<comment type="caution">
    <text evidence="2">The sequence shown here is derived from an EMBL/GenBank/DDBJ whole genome shotgun (WGS) entry which is preliminary data.</text>
</comment>
<evidence type="ECO:0000259" key="1">
    <source>
        <dbReference type="Pfam" id="PF02036"/>
    </source>
</evidence>
<organism evidence="2 3">
    <name type="scientific">Aliidiomarina iranensis</name>
    <dbReference type="NCBI Taxonomy" id="1434071"/>
    <lineage>
        <taxon>Bacteria</taxon>
        <taxon>Pseudomonadati</taxon>
        <taxon>Pseudomonadota</taxon>
        <taxon>Gammaproteobacteria</taxon>
        <taxon>Alteromonadales</taxon>
        <taxon>Idiomarinaceae</taxon>
        <taxon>Aliidiomarina</taxon>
    </lineage>
</organism>
<dbReference type="Proteomes" id="UP000288395">
    <property type="component" value="Unassembled WGS sequence"/>
</dbReference>
<sequence length="197" mass="21587">MSVLQVLRAGIERSLNFALAADAASPQRLRPLAGKCFRLSIEGAPEPITILFFADRISLMGPDFDVVDCAVKASLSDLPELSDAGKATKLLQSGRVQVSGDPVLAQQAAQVFKQLDIDWEEMLSAYIGDVPGYWASQLVTKLAAFKPEPGTFQRRASEFLTQEFNAAASPLQMALLTDDIKVLMKRLDTLEQRFANR</sequence>
<gene>
    <name evidence="2" type="ORF">CWE08_10390</name>
</gene>
<evidence type="ECO:0000313" key="3">
    <source>
        <dbReference type="Proteomes" id="UP000288395"/>
    </source>
</evidence>
<dbReference type="Pfam" id="PF02036">
    <property type="entry name" value="SCP2"/>
    <property type="match status" value="1"/>
</dbReference>
<evidence type="ECO:0000313" key="2">
    <source>
        <dbReference type="EMBL" id="RUO18960.1"/>
    </source>
</evidence>
<name>A0A432VRL6_9GAMM</name>
<dbReference type="InterPro" id="IPR003033">
    <property type="entry name" value="SCP2_sterol-bd_dom"/>
</dbReference>
<dbReference type="PANTHER" id="PTHR38693:SF1">
    <property type="entry name" value="UBIQUINONE BIOSYNTHESIS ACCESSORY FACTOR UBIJ"/>
    <property type="match status" value="1"/>
</dbReference>
<dbReference type="RefSeq" id="WP_126768034.1">
    <property type="nucleotide sequence ID" value="NZ_PIPJ01000009.1"/>
</dbReference>
<dbReference type="PANTHER" id="PTHR38693">
    <property type="entry name" value="UBIQUINONE BIOSYNTHESIS PROTEIN UBIJ"/>
    <property type="match status" value="1"/>
</dbReference>
<dbReference type="SUPFAM" id="SSF55718">
    <property type="entry name" value="SCP-like"/>
    <property type="match status" value="1"/>
</dbReference>
<feature type="domain" description="SCP2" evidence="1">
    <location>
        <begin position="18"/>
        <end position="113"/>
    </location>
</feature>
<dbReference type="InterPro" id="IPR038989">
    <property type="entry name" value="UbiJ"/>
</dbReference>
<protein>
    <recommendedName>
        <fullName evidence="1">SCP2 domain-containing protein</fullName>
    </recommendedName>
</protein>
<reference evidence="3" key="1">
    <citation type="journal article" date="2018" name="Front. Microbiol.">
        <title>Genome-Based Analysis Reveals the Taxonomy and Diversity of the Family Idiomarinaceae.</title>
        <authorList>
            <person name="Liu Y."/>
            <person name="Lai Q."/>
            <person name="Shao Z."/>
        </authorList>
    </citation>
    <scope>NUCLEOTIDE SEQUENCE [LARGE SCALE GENOMIC DNA]</scope>
    <source>
        <strain evidence="3">GBPy7</strain>
    </source>
</reference>
<dbReference type="EMBL" id="PIPJ01000009">
    <property type="protein sequence ID" value="RUO18960.1"/>
    <property type="molecule type" value="Genomic_DNA"/>
</dbReference>
<proteinExistence type="predicted"/>
<dbReference type="InterPro" id="IPR036527">
    <property type="entry name" value="SCP2_sterol-bd_dom_sf"/>
</dbReference>
<dbReference type="OrthoDB" id="5801225at2"/>
<keyword evidence="3" id="KW-1185">Reference proteome</keyword>
<accession>A0A432VRL6</accession>
<dbReference type="GO" id="GO:0006744">
    <property type="term" value="P:ubiquinone biosynthetic process"/>
    <property type="evidence" value="ECO:0007669"/>
    <property type="project" value="InterPro"/>
</dbReference>
<dbReference type="AlphaFoldDB" id="A0A432VRL6"/>